<comment type="caution">
    <text evidence="2">The sequence shown here is derived from an EMBL/GenBank/DDBJ whole genome shotgun (WGS) entry which is preliminary data.</text>
</comment>
<evidence type="ECO:0000259" key="1">
    <source>
        <dbReference type="Pfam" id="PF11706"/>
    </source>
</evidence>
<dbReference type="RefSeq" id="WP_201362386.1">
    <property type="nucleotide sequence ID" value="NZ_BNJJ01000007.1"/>
</dbReference>
<reference evidence="2 3" key="1">
    <citation type="journal article" date="2021" name="Int. J. Syst. Evol. Microbiol.">
        <title>Reticulibacter mediterranei gen. nov., sp. nov., within the new family Reticulibacteraceae fam. nov., and Ktedonospora formicarum gen. nov., sp. nov., Ktedonobacter robiniae sp. nov., Dictyobacter formicarum sp. nov. and Dictyobacter arantiisoli sp. nov., belonging to the class Ktedonobacteria.</title>
        <authorList>
            <person name="Yabe S."/>
            <person name="Zheng Y."/>
            <person name="Wang C.M."/>
            <person name="Sakai Y."/>
            <person name="Abe K."/>
            <person name="Yokota A."/>
            <person name="Donadio S."/>
            <person name="Cavaletti L."/>
            <person name="Monciardini P."/>
        </authorList>
    </citation>
    <scope>NUCLEOTIDE SEQUENCE [LARGE SCALE GENOMIC DNA]</scope>
    <source>
        <strain evidence="2 3">SOSP1-9</strain>
    </source>
</reference>
<dbReference type="Proteomes" id="UP000635565">
    <property type="component" value="Unassembled WGS sequence"/>
</dbReference>
<dbReference type="Gene3D" id="1.10.3300.10">
    <property type="entry name" value="Jann2411-like domain"/>
    <property type="match status" value="1"/>
</dbReference>
<evidence type="ECO:0000313" key="3">
    <source>
        <dbReference type="Proteomes" id="UP000635565"/>
    </source>
</evidence>
<protein>
    <recommendedName>
        <fullName evidence="1">Zinc finger CGNR domain-containing protein</fullName>
    </recommendedName>
</protein>
<dbReference type="SUPFAM" id="SSF160904">
    <property type="entry name" value="Jann2411-like"/>
    <property type="match status" value="1"/>
</dbReference>
<gene>
    <name evidence="2" type="ORF">KSZ_27600</name>
</gene>
<organism evidence="2 3">
    <name type="scientific">Dictyobacter formicarum</name>
    <dbReference type="NCBI Taxonomy" id="2778368"/>
    <lineage>
        <taxon>Bacteria</taxon>
        <taxon>Bacillati</taxon>
        <taxon>Chloroflexota</taxon>
        <taxon>Ktedonobacteria</taxon>
        <taxon>Ktedonobacterales</taxon>
        <taxon>Dictyobacteraceae</taxon>
        <taxon>Dictyobacter</taxon>
    </lineage>
</organism>
<proteinExistence type="predicted"/>
<dbReference type="Pfam" id="PF11706">
    <property type="entry name" value="zf-CGNR"/>
    <property type="match status" value="1"/>
</dbReference>
<accession>A0ABQ3VGB6</accession>
<dbReference type="EMBL" id="BNJJ01000007">
    <property type="protein sequence ID" value="GHO84754.1"/>
    <property type="molecule type" value="Genomic_DNA"/>
</dbReference>
<sequence>MIPEPLRLLQECINTRFGRRADEWSNPEQLRAWLLQRHWLTEEQVVTQSDYHRMIEVREAIRGLLYMNTEDGVEAIHIDALNHLSQRAPLQLSFQQDGQANLTSELAGVDGVIAKLFGIVFTAMANGSWSRLKVCHNDRCQRVFYDVSKNRSGTWCSMKICGSRAKARAYQQRHQKKEVV</sequence>
<feature type="domain" description="Zinc finger CGNR" evidence="1">
    <location>
        <begin position="131"/>
        <end position="174"/>
    </location>
</feature>
<name>A0ABQ3VGB6_9CHLR</name>
<dbReference type="PANTHER" id="PTHR35525">
    <property type="entry name" value="BLL6575 PROTEIN"/>
    <property type="match status" value="1"/>
</dbReference>
<keyword evidence="3" id="KW-1185">Reference proteome</keyword>
<dbReference type="PANTHER" id="PTHR35525:SF3">
    <property type="entry name" value="BLL6575 PROTEIN"/>
    <property type="match status" value="1"/>
</dbReference>
<dbReference type="InterPro" id="IPR010852">
    <property type="entry name" value="ABATE"/>
</dbReference>
<dbReference type="InterPro" id="IPR023286">
    <property type="entry name" value="ABATE_dom_sf"/>
</dbReference>
<dbReference type="InterPro" id="IPR021005">
    <property type="entry name" value="Znf_CGNR"/>
</dbReference>
<evidence type="ECO:0000313" key="2">
    <source>
        <dbReference type="EMBL" id="GHO84754.1"/>
    </source>
</evidence>
<dbReference type="Pfam" id="PF07336">
    <property type="entry name" value="ABATE"/>
    <property type="match status" value="1"/>
</dbReference>